<dbReference type="InterPro" id="IPR029044">
    <property type="entry name" value="Nucleotide-diphossugar_trans"/>
</dbReference>
<evidence type="ECO:0000259" key="2">
    <source>
        <dbReference type="Pfam" id="PF12804"/>
    </source>
</evidence>
<name>A0A0P1GMB4_9RHOB</name>
<dbReference type="Gene3D" id="3.90.550.10">
    <property type="entry name" value="Spore Coat Polysaccharide Biosynthesis Protein SpsA, Chain A"/>
    <property type="match status" value="1"/>
</dbReference>
<dbReference type="AlphaFoldDB" id="A0A0P1GMB4"/>
<dbReference type="InterPro" id="IPR025877">
    <property type="entry name" value="MobA-like_NTP_Trfase"/>
</dbReference>
<evidence type="ECO:0000256" key="1">
    <source>
        <dbReference type="ARBA" id="ARBA00022842"/>
    </source>
</evidence>
<dbReference type="PANTHER" id="PTHR43777:SF1">
    <property type="entry name" value="MOLYBDENUM COFACTOR CYTIDYLYLTRANSFERASE"/>
    <property type="match status" value="1"/>
</dbReference>
<dbReference type="CDD" id="cd04182">
    <property type="entry name" value="GT_2_like_f"/>
    <property type="match status" value="1"/>
</dbReference>
<evidence type="ECO:0000313" key="3">
    <source>
        <dbReference type="EMBL" id="CUH83473.1"/>
    </source>
</evidence>
<gene>
    <name evidence="3" type="primary">pucB</name>
    <name evidence="3" type="ORF">TM5383_00663</name>
</gene>
<dbReference type="STRING" id="340021.TM5383_00663"/>
<accession>A0A0P1GMB4</accession>
<organism evidence="3 4">
    <name type="scientific">Thalassovita mediterranea</name>
    <dbReference type="NCBI Taxonomy" id="340021"/>
    <lineage>
        <taxon>Bacteria</taxon>
        <taxon>Pseudomonadati</taxon>
        <taxon>Pseudomonadota</taxon>
        <taxon>Alphaproteobacteria</taxon>
        <taxon>Rhodobacterales</taxon>
        <taxon>Roseobacteraceae</taxon>
        <taxon>Thalassovita</taxon>
    </lineage>
</organism>
<dbReference type="SUPFAM" id="SSF53448">
    <property type="entry name" value="Nucleotide-diphospho-sugar transferases"/>
    <property type="match status" value="1"/>
</dbReference>
<keyword evidence="1" id="KW-0460">Magnesium</keyword>
<evidence type="ECO:0000313" key="4">
    <source>
        <dbReference type="Proteomes" id="UP000051681"/>
    </source>
</evidence>
<dbReference type="RefSeq" id="WP_058317630.1">
    <property type="nucleotide sequence ID" value="NZ_CYSF01000005.1"/>
</dbReference>
<dbReference type="Proteomes" id="UP000051681">
    <property type="component" value="Unassembled WGS sequence"/>
</dbReference>
<feature type="domain" description="MobA-like NTP transferase" evidence="2">
    <location>
        <begin position="7"/>
        <end position="167"/>
    </location>
</feature>
<dbReference type="GO" id="GO:0016779">
    <property type="term" value="F:nucleotidyltransferase activity"/>
    <property type="evidence" value="ECO:0007669"/>
    <property type="project" value="UniProtKB-ARBA"/>
</dbReference>
<dbReference type="PANTHER" id="PTHR43777">
    <property type="entry name" value="MOLYBDENUM COFACTOR CYTIDYLYLTRANSFERASE"/>
    <property type="match status" value="1"/>
</dbReference>
<sequence length="201" mass="20984">MAGGAILILAAGASSRMGFDAAGVPRDKLAEHVDGKPLLTRVAEAALETGWDVCVCVPDLAHLRTSMLPEGVIPIAVPDAAEGMGASLRTGIRCLPQGIENVMVLPADMPELTAHDLRCVVSAHCPNQITRGASASGQAGHPVIFPSRCFAALSQLQGDEGARSVVKGFDGPVKLINLPENHALTDLDTPEAWAAWRARRG</sequence>
<dbReference type="EMBL" id="CYSF01000005">
    <property type="protein sequence ID" value="CUH83473.1"/>
    <property type="molecule type" value="Genomic_DNA"/>
</dbReference>
<proteinExistence type="predicted"/>
<dbReference type="OrthoDB" id="9779263at2"/>
<dbReference type="Pfam" id="PF12804">
    <property type="entry name" value="NTP_transf_3"/>
    <property type="match status" value="1"/>
</dbReference>
<reference evidence="3 4" key="1">
    <citation type="submission" date="2015-09" db="EMBL/GenBank/DDBJ databases">
        <authorList>
            <consortium name="Swine Surveillance"/>
        </authorList>
    </citation>
    <scope>NUCLEOTIDE SEQUENCE [LARGE SCALE GENOMIC DNA]</scope>
    <source>
        <strain evidence="3 4">CECT 8383</strain>
    </source>
</reference>
<protein>
    <submittedName>
        <fullName evidence="3">Purine catabolism protein PucB</fullName>
    </submittedName>
</protein>
<keyword evidence="4" id="KW-1185">Reference proteome</keyword>